<dbReference type="Pfam" id="PF04264">
    <property type="entry name" value="YceI"/>
    <property type="match status" value="1"/>
</dbReference>
<dbReference type="InterPro" id="IPR007372">
    <property type="entry name" value="Lipid/polyisoprenoid-bd_YceI"/>
</dbReference>
<name>A0ABW9U3J2_9BACL</name>
<evidence type="ECO:0000259" key="2">
    <source>
        <dbReference type="SMART" id="SM00867"/>
    </source>
</evidence>
<dbReference type="SUPFAM" id="SSF101874">
    <property type="entry name" value="YceI-like"/>
    <property type="match status" value="1"/>
</dbReference>
<dbReference type="Proteomes" id="UP000467637">
    <property type="component" value="Unassembled WGS sequence"/>
</dbReference>
<comment type="caution">
    <text evidence="3">The sequence shown here is derived from an EMBL/GenBank/DDBJ whole genome shotgun (WGS) entry which is preliminary data.</text>
</comment>
<dbReference type="Gene3D" id="2.40.128.110">
    <property type="entry name" value="Lipid/polyisoprenoid-binding, YceI-like"/>
    <property type="match status" value="1"/>
</dbReference>
<dbReference type="EMBL" id="WSEM01000004">
    <property type="protein sequence ID" value="MVQ33800.1"/>
    <property type="molecule type" value="Genomic_DNA"/>
</dbReference>
<reference evidence="3 4" key="1">
    <citation type="submission" date="2019-12" db="EMBL/GenBank/DDBJ databases">
        <authorList>
            <person name="Huq M.A."/>
        </authorList>
    </citation>
    <scope>NUCLEOTIDE SEQUENCE [LARGE SCALE GENOMIC DNA]</scope>
    <source>
        <strain evidence="3 4">MAH-34</strain>
    </source>
</reference>
<dbReference type="PANTHER" id="PTHR34406">
    <property type="entry name" value="PROTEIN YCEI"/>
    <property type="match status" value="1"/>
</dbReference>
<keyword evidence="4" id="KW-1185">Reference proteome</keyword>
<accession>A0ABW9U3J2</accession>
<evidence type="ECO:0000256" key="1">
    <source>
        <dbReference type="ARBA" id="ARBA00008812"/>
    </source>
</evidence>
<protein>
    <recommendedName>
        <fullName evidence="2">Lipid/polyisoprenoid-binding YceI-like domain-containing protein</fullName>
    </recommendedName>
</protein>
<sequence>MAKSKWAVDASHSSIDFSVRHMMIAKVKGTFHSFEAQIEADATDLSSADIHFQVEISSIDTRNTDRDAHLRSADFFDSEKHPTMTFQSTQVTKTGDGEYALTGDLTIRGVTRPETFDVTFEGTGKDPWGNEKAGFSAVGSIKRADFGLTYNAALETGGVLIGDEVKISIEIEAVGQPS</sequence>
<evidence type="ECO:0000313" key="4">
    <source>
        <dbReference type="Proteomes" id="UP000467637"/>
    </source>
</evidence>
<proteinExistence type="inferred from homology"/>
<dbReference type="RefSeq" id="WP_157317902.1">
    <property type="nucleotide sequence ID" value="NZ_WSEM01000004.1"/>
</dbReference>
<dbReference type="PANTHER" id="PTHR34406:SF1">
    <property type="entry name" value="PROTEIN YCEI"/>
    <property type="match status" value="1"/>
</dbReference>
<dbReference type="SMART" id="SM00867">
    <property type="entry name" value="YceI"/>
    <property type="match status" value="1"/>
</dbReference>
<gene>
    <name evidence="3" type="ORF">GON05_03970</name>
</gene>
<comment type="similarity">
    <text evidence="1">Belongs to the UPF0312 family.</text>
</comment>
<evidence type="ECO:0000313" key="3">
    <source>
        <dbReference type="EMBL" id="MVQ33800.1"/>
    </source>
</evidence>
<organism evidence="3 4">
    <name type="scientific">Paenibacillus anseongense</name>
    <dbReference type="NCBI Taxonomy" id="2682845"/>
    <lineage>
        <taxon>Bacteria</taxon>
        <taxon>Bacillati</taxon>
        <taxon>Bacillota</taxon>
        <taxon>Bacilli</taxon>
        <taxon>Bacillales</taxon>
        <taxon>Paenibacillaceae</taxon>
        <taxon>Paenibacillus</taxon>
    </lineage>
</organism>
<dbReference type="InterPro" id="IPR036761">
    <property type="entry name" value="TTHA0802/YceI-like_sf"/>
</dbReference>
<feature type="domain" description="Lipid/polyisoprenoid-binding YceI-like" evidence="2">
    <location>
        <begin position="5"/>
        <end position="174"/>
    </location>
</feature>